<name>A0A0A9Y3G7_LYGHE</name>
<protein>
    <submittedName>
        <fullName evidence="2">Box C/D snoRNA protein 1</fullName>
    </submittedName>
</protein>
<accession>A0A0A9Y3G7</accession>
<feature type="region of interest" description="Disordered" evidence="1">
    <location>
        <begin position="151"/>
        <end position="173"/>
    </location>
</feature>
<evidence type="ECO:0000256" key="1">
    <source>
        <dbReference type="SAM" id="MobiDB-lite"/>
    </source>
</evidence>
<feature type="compositionally biased region" description="Basic and acidic residues" evidence="1">
    <location>
        <begin position="94"/>
        <end position="110"/>
    </location>
</feature>
<dbReference type="AlphaFoldDB" id="A0A0A9Y3G7"/>
<organism evidence="2">
    <name type="scientific">Lygus hesperus</name>
    <name type="common">Western plant bug</name>
    <dbReference type="NCBI Taxonomy" id="30085"/>
    <lineage>
        <taxon>Eukaryota</taxon>
        <taxon>Metazoa</taxon>
        <taxon>Ecdysozoa</taxon>
        <taxon>Arthropoda</taxon>
        <taxon>Hexapoda</taxon>
        <taxon>Insecta</taxon>
        <taxon>Pterygota</taxon>
        <taxon>Neoptera</taxon>
        <taxon>Paraneoptera</taxon>
        <taxon>Hemiptera</taxon>
        <taxon>Heteroptera</taxon>
        <taxon>Panheteroptera</taxon>
        <taxon>Cimicomorpha</taxon>
        <taxon>Miridae</taxon>
        <taxon>Mirini</taxon>
        <taxon>Lygus</taxon>
    </lineage>
</organism>
<evidence type="ECO:0000313" key="2">
    <source>
        <dbReference type="EMBL" id="JAG25638.1"/>
    </source>
</evidence>
<sequence length="502" mass="57090">MLGSSGTQRAPSNFKGSSEYIQDGVHDSATSVHLANYTEKNLLVMNNYVFMEKNPRQAPHVFRGQGDAFISEDLTDGVNMDMPTEIWEASKPNKKTEKTITKKKEGDKPRSWMPNGGGRKLYNSELKSVNIIDMRAVKPKVDSWFRTKPKNLTKDSSQETQQLAKKTKSVGQTQKTNVISLKRAATTIVNHHIRAERIEENEKDQTVKNLTSFWNDHLQKHPLSVVQKSPRADVSKQGPGNLVKYESGNQVMERNKSFWSDGVIQEHTLQPSKILSEKKKLSSVEDILVFAKLSGSRKSEEDSPFPDRQHLLNGKCRTENFVKPKNNCEFNKKIGSIPNISKQIENRSDPRRNIDGNLIRATTGDKASPPVKRPHRRDHPKFVVRLHPRWILAWKVLALSLRPFVNLWKRKGLPEDNAQIMWKPPNDQLVRDPSRLTSGEIIIETLATSAKRCSERLGKLKRLARQGMSDTLRILTDKTQFERMSEASMIAPYAIVPQLSFS</sequence>
<feature type="region of interest" description="Disordered" evidence="1">
    <location>
        <begin position="92"/>
        <end position="119"/>
    </location>
</feature>
<feature type="non-terminal residue" evidence="2">
    <location>
        <position position="502"/>
    </location>
</feature>
<reference evidence="2" key="2">
    <citation type="submission" date="2014-07" db="EMBL/GenBank/DDBJ databases">
        <authorList>
            <person name="Hull J."/>
        </authorList>
    </citation>
    <scope>NUCLEOTIDE SEQUENCE</scope>
</reference>
<gene>
    <name evidence="2" type="primary">ZNHIT6_1</name>
    <name evidence="2" type="ORF">CM83_1952</name>
</gene>
<proteinExistence type="predicted"/>
<feature type="compositionally biased region" description="Polar residues" evidence="1">
    <location>
        <begin position="158"/>
        <end position="173"/>
    </location>
</feature>
<dbReference type="EMBL" id="GBHO01017966">
    <property type="protein sequence ID" value="JAG25638.1"/>
    <property type="molecule type" value="Transcribed_RNA"/>
</dbReference>
<reference evidence="2" key="1">
    <citation type="journal article" date="2014" name="PLoS ONE">
        <title>Transcriptome-Based Identification of ABC Transporters in the Western Tarnished Plant Bug Lygus hesperus.</title>
        <authorList>
            <person name="Hull J.J."/>
            <person name="Chaney K."/>
            <person name="Geib S.M."/>
            <person name="Fabrick J.A."/>
            <person name="Brent C.S."/>
            <person name="Walsh D."/>
            <person name="Lavine L.C."/>
        </authorList>
    </citation>
    <scope>NUCLEOTIDE SEQUENCE</scope>
</reference>